<dbReference type="PANTHER" id="PTHR12844:SF42">
    <property type="entry name" value="CONNECTOR ENHANCER OF KSR PROTEIN CNK"/>
    <property type="match status" value="1"/>
</dbReference>
<feature type="domain" description="PDZ" evidence="5">
    <location>
        <begin position="263"/>
        <end position="344"/>
    </location>
</feature>
<feature type="compositionally biased region" description="Basic and acidic residues" evidence="3">
    <location>
        <begin position="122"/>
        <end position="150"/>
    </location>
</feature>
<feature type="compositionally biased region" description="Low complexity" evidence="3">
    <location>
        <begin position="598"/>
        <end position="617"/>
    </location>
</feature>
<feature type="compositionally biased region" description="Polar residues" evidence="3">
    <location>
        <begin position="1466"/>
        <end position="1476"/>
    </location>
</feature>
<dbReference type="Pfam" id="PF00536">
    <property type="entry name" value="SAM_1"/>
    <property type="match status" value="1"/>
</dbReference>
<dbReference type="FunFam" id="2.30.42.10:FF:000060">
    <property type="entry name" value="Connector enhancer of kinase suppressor of Ras 2"/>
    <property type="match status" value="1"/>
</dbReference>
<comment type="similarity">
    <text evidence="1">Belongs to the CNKSR family.</text>
</comment>
<feature type="region of interest" description="Disordered" evidence="3">
    <location>
        <begin position="789"/>
        <end position="821"/>
    </location>
</feature>
<name>A0A9D4SKB7_DERFA</name>
<feature type="region of interest" description="Disordered" evidence="3">
    <location>
        <begin position="1421"/>
        <end position="1566"/>
    </location>
</feature>
<evidence type="ECO:0000313" key="7">
    <source>
        <dbReference type="EMBL" id="KAH7644466.1"/>
    </source>
</evidence>
<dbReference type="Gene3D" id="1.10.150.50">
    <property type="entry name" value="Transcription Factor, Ets-1"/>
    <property type="match status" value="1"/>
</dbReference>
<dbReference type="SUPFAM" id="SSF50156">
    <property type="entry name" value="PDZ domain-like"/>
    <property type="match status" value="1"/>
</dbReference>
<dbReference type="PANTHER" id="PTHR12844">
    <property type="entry name" value="CONNECTOR ENCHANCER OF KINASE SUPPRESSOR OF RAS"/>
    <property type="match status" value="1"/>
</dbReference>
<feature type="domain" description="CRIC" evidence="6">
    <location>
        <begin position="125"/>
        <end position="225"/>
    </location>
</feature>
<dbReference type="PROSITE" id="PS50106">
    <property type="entry name" value="PDZ"/>
    <property type="match status" value="1"/>
</dbReference>
<evidence type="ECO:0000259" key="6">
    <source>
        <dbReference type="PROSITE" id="PS51290"/>
    </source>
</evidence>
<feature type="compositionally biased region" description="Polar residues" evidence="3">
    <location>
        <begin position="418"/>
        <end position="433"/>
    </location>
</feature>
<dbReference type="Pfam" id="PF10534">
    <property type="entry name" value="CRIC_ras_sig"/>
    <property type="match status" value="1"/>
</dbReference>
<evidence type="ECO:0000256" key="2">
    <source>
        <dbReference type="ARBA" id="ARBA00022553"/>
    </source>
</evidence>
<feature type="region of interest" description="Disordered" evidence="3">
    <location>
        <begin position="1125"/>
        <end position="1147"/>
    </location>
</feature>
<dbReference type="PROSITE" id="PS51290">
    <property type="entry name" value="CRIC"/>
    <property type="match status" value="1"/>
</dbReference>
<dbReference type="OrthoDB" id="74412at2759"/>
<feature type="region of interest" description="Disordered" evidence="3">
    <location>
        <begin position="119"/>
        <end position="161"/>
    </location>
</feature>
<dbReference type="InterPro" id="IPR013761">
    <property type="entry name" value="SAM/pointed_sf"/>
</dbReference>
<feature type="region of interest" description="Disordered" evidence="3">
    <location>
        <begin position="418"/>
        <end position="484"/>
    </location>
</feature>
<evidence type="ECO:0000259" key="5">
    <source>
        <dbReference type="PROSITE" id="PS50106"/>
    </source>
</evidence>
<feature type="compositionally biased region" description="Basic residues" evidence="3">
    <location>
        <begin position="1195"/>
        <end position="1204"/>
    </location>
</feature>
<evidence type="ECO:0000256" key="3">
    <source>
        <dbReference type="SAM" id="MobiDB-lite"/>
    </source>
</evidence>
<dbReference type="InterPro" id="IPR001478">
    <property type="entry name" value="PDZ"/>
</dbReference>
<feature type="compositionally biased region" description="Basic residues" evidence="3">
    <location>
        <begin position="576"/>
        <end position="595"/>
    </location>
</feature>
<feature type="compositionally biased region" description="Pro residues" evidence="3">
    <location>
        <begin position="1446"/>
        <end position="1457"/>
    </location>
</feature>
<feature type="compositionally biased region" description="Low complexity" evidence="3">
    <location>
        <begin position="152"/>
        <end position="161"/>
    </location>
</feature>
<feature type="compositionally biased region" description="Low complexity" evidence="3">
    <location>
        <begin position="722"/>
        <end position="733"/>
    </location>
</feature>
<dbReference type="SUPFAM" id="SSF47769">
    <property type="entry name" value="SAM/Pointed domain"/>
    <property type="match status" value="1"/>
</dbReference>
<feature type="compositionally biased region" description="Low complexity" evidence="3">
    <location>
        <begin position="539"/>
        <end position="550"/>
    </location>
</feature>
<dbReference type="Gene3D" id="2.30.42.10">
    <property type="match status" value="1"/>
</dbReference>
<feature type="region of interest" description="Disordered" evidence="3">
    <location>
        <begin position="1595"/>
        <end position="1619"/>
    </location>
</feature>
<feature type="compositionally biased region" description="Low complexity" evidence="3">
    <location>
        <begin position="1421"/>
        <end position="1434"/>
    </location>
</feature>
<feature type="compositionally biased region" description="Polar residues" evidence="3">
    <location>
        <begin position="1491"/>
        <end position="1502"/>
    </location>
</feature>
<feature type="domain" description="SAM" evidence="4">
    <location>
        <begin position="9"/>
        <end position="74"/>
    </location>
</feature>
<feature type="region of interest" description="Disordered" evidence="3">
    <location>
        <begin position="1161"/>
        <end position="1204"/>
    </location>
</feature>
<dbReference type="SUPFAM" id="SSF50729">
    <property type="entry name" value="PH domain-like"/>
    <property type="match status" value="1"/>
</dbReference>
<feature type="compositionally biased region" description="Polar residues" evidence="3">
    <location>
        <begin position="442"/>
        <end position="464"/>
    </location>
</feature>
<evidence type="ECO:0000259" key="4">
    <source>
        <dbReference type="PROSITE" id="PS50105"/>
    </source>
</evidence>
<dbReference type="Proteomes" id="UP000828236">
    <property type="component" value="Unassembled WGS sequence"/>
</dbReference>
<dbReference type="EMBL" id="SDOV01000001">
    <property type="protein sequence ID" value="KAH7644466.1"/>
    <property type="molecule type" value="Genomic_DNA"/>
</dbReference>
<dbReference type="InterPro" id="IPR001660">
    <property type="entry name" value="SAM"/>
</dbReference>
<sequence>MAYVNVAEWTAQHVGDWLYGLDDSILPYVQFFVNNQINGCRLLLLTAQDLVNLNIHKIGHQEIILEAVELLRNLHYNITSETLQTIALRLACKSRALFNQLKKSAEKAAAVAAAAVQASNHHTTDVENNNHSHSGSKKDKNKDKDKDHHHQSNTNQSTTTTIDLSPVSTATLASVSDILSAVKDFISWIDRYPFDGQDKYVQARKAILQLSIELTSTAQRDQQFVQGPNEVIRQSCKKLADLCDRLVQELNDSLAMQASSLEVVTVTKNMDEDLGMHIHSSYSGIHVVGGLKYHSPAHLNGNIEEGDEIIQVNYQTVVGWQLKKLVASMRRFPTKLILTVKKRPRHHSSGSFTVVPQFALPLPEMSIIGNSSLPLGTLPMSNDNCTIYNTILSTGYPLDAYSINQQQTTTAAIQDNNSSLKQQDPTITEQTPFNNNNNNNNHTLTFNSDKSSTTENFMIQNSSAHNNHDNNGDKNNNNKPQNRKPLTMMMMMSSMLYNDTNKHNLDNLDNLDDFANHHFNHHKEQPHKESTNIIQRTTCTLSDDSSPLSDLSDDDDDDSSTMFSTDSDTDTDCSINRHHHHGHRHSHRSRSNHRISHNDNNNNNNNNHIKIESSNHNNGKKQKMKSTTKIDRTDQMTTTTIATTTTTTKTTTTTPSTEIAINDSNGQKTISCRTKHSKKATINRHDCCCSSDHEFIGASECEIEDMEEYNDNDSAFYSGRRTTTSTSTSTTSSKNEDSNKSNNHVNNCPATMSTTTMTTTSLSCSSCSSTTSQNTKNLANSFVKIRISKQKSSSFSSKENESMGGNDSADSGIRERDDNDIDENMVMMKPRTSAEFEELYLMQKNGNNNNNNNNNNNATAIAPAMNKTAFNFGKLMNATQMTSVQLSTITHLTSLAKNIRFANMTQVQNNVQQPSLSSSSSISSANTHSKSKFDPILAQKIEQTIHRLSGGDLVMGNYQGHLYTYKGSERIGGNSADIPSLGMIVDPKQLQKWTKIRSVLRDNCLYSYLKDSAVACFEIPIHLPGYYILVDKQMFLDHHQRQQQDGAQLKQLVIFKLVTYHRLFMFAVDSLAELVRWIVRFGYRFCCNPTEPQLCFTYYLSPAHIGESPSTLPPSFHNQKFESIRSQAMSRDQSSTDDSRKETPLQLSELESDDYHDLLTIKSSDSNDGSHHVKFQSMNDVNSASTNDNDDNNGGHHRFIKSPHPRGSIRFAVRRSGQDLDFVDSTIDVKKTLAENLDSNDVPVKTIDAPNLPPRLSNFSIKTTTPATATITTTTTTTTIINDQMPRPKPRISKMAIMNGRVNASSSTNLAAQRLAPISVPEKSTHISQTIQHFANLQRQNNLRTSFAQQQHSLMTTKNTKMATSSNQQLNYADYDYIINNRPKPLSTQDQIVAKQPNTTTTMQTIGNPLYCHVPMATNLQQQAQSSDSSTSSSDQDESRSSLPPSIDPPPPPPPASLPSLIIDNLEQQPSNQSTPIPVGSPRVQTKRPAKQQTMVNNTATQVAPVVPPKPNRNDSKKDSSEAPPTLLPRRPINQSQAPPPLPTTSHPQLSRSNSNQQPAQIPPPICPKPDLIKCLAAAKSGAKFLNRSFSDAAYQSSTNHGSTTSNRPSLKSRHSLESNQDDETALFLTIYNNNQTLQFQRTGSVASFGDTPSTPTSISGFDISPGRSLPTMGLSMLAKKRLSNVSADSSAIEKAINLHHSNCNTAPIDRRPSNSSITSG</sequence>
<dbReference type="Pfam" id="PF00595">
    <property type="entry name" value="PDZ"/>
    <property type="match status" value="1"/>
</dbReference>
<proteinExistence type="inferred from homology"/>
<dbReference type="SMART" id="SM00454">
    <property type="entry name" value="SAM"/>
    <property type="match status" value="1"/>
</dbReference>
<dbReference type="CDD" id="cd09511">
    <property type="entry name" value="SAM_CNK1_2_3-suppressor"/>
    <property type="match status" value="1"/>
</dbReference>
<feature type="compositionally biased region" description="Polar residues" evidence="3">
    <location>
        <begin position="740"/>
        <end position="750"/>
    </location>
</feature>
<dbReference type="InterPro" id="IPR036034">
    <property type="entry name" value="PDZ_sf"/>
</dbReference>
<feature type="compositionally biased region" description="Polar residues" evidence="3">
    <location>
        <begin position="1595"/>
        <end position="1610"/>
    </location>
</feature>
<feature type="compositionally biased region" description="Polar residues" evidence="3">
    <location>
        <begin position="1544"/>
        <end position="1556"/>
    </location>
</feature>
<feature type="region of interest" description="Disordered" evidence="3">
    <location>
        <begin position="539"/>
        <end position="632"/>
    </location>
</feature>
<comment type="caution">
    <text evidence="7">The sequence shown here is derived from an EMBL/GenBank/DDBJ whole genome shotgun (WGS) entry which is preliminary data.</text>
</comment>
<dbReference type="InterPro" id="IPR049628">
    <property type="entry name" value="CNK1-3_SAM"/>
</dbReference>
<organism evidence="7">
    <name type="scientific">Dermatophagoides farinae</name>
    <name type="common">American house dust mite</name>
    <dbReference type="NCBI Taxonomy" id="6954"/>
    <lineage>
        <taxon>Eukaryota</taxon>
        <taxon>Metazoa</taxon>
        <taxon>Ecdysozoa</taxon>
        <taxon>Arthropoda</taxon>
        <taxon>Chelicerata</taxon>
        <taxon>Arachnida</taxon>
        <taxon>Acari</taxon>
        <taxon>Acariformes</taxon>
        <taxon>Sarcoptiformes</taxon>
        <taxon>Astigmata</taxon>
        <taxon>Psoroptidia</taxon>
        <taxon>Analgoidea</taxon>
        <taxon>Pyroglyphidae</taxon>
        <taxon>Dermatophagoidinae</taxon>
        <taxon>Dermatophagoides</taxon>
    </lineage>
</organism>
<dbReference type="SMART" id="SM00228">
    <property type="entry name" value="PDZ"/>
    <property type="match status" value="1"/>
</dbReference>
<reference evidence="7" key="1">
    <citation type="submission" date="2020-06" db="EMBL/GenBank/DDBJ databases">
        <authorList>
            <person name="Ji K."/>
            <person name="Li J."/>
        </authorList>
    </citation>
    <scope>NUCLEOTIDE SEQUENCE</scope>
    <source>
        <strain evidence="7">JKM2019</strain>
        <tissue evidence="7">Whole body</tissue>
    </source>
</reference>
<evidence type="ECO:0000256" key="1">
    <source>
        <dbReference type="ARBA" id="ARBA00009498"/>
    </source>
</evidence>
<keyword evidence="2" id="KW-0597">Phosphoprotein</keyword>
<gene>
    <name evidence="7" type="ORF">HUG17_0004</name>
</gene>
<accession>A0A9D4SKB7</accession>
<protein>
    <submittedName>
        <fullName evidence="7">Uncharacterized protein</fullName>
    </submittedName>
</protein>
<feature type="region of interest" description="Disordered" evidence="3">
    <location>
        <begin position="713"/>
        <end position="750"/>
    </location>
</feature>
<dbReference type="InterPro" id="IPR017874">
    <property type="entry name" value="CRIC_domain"/>
</dbReference>
<dbReference type="PROSITE" id="PS50105">
    <property type="entry name" value="SAM_DOMAIN"/>
    <property type="match status" value="1"/>
</dbReference>
<feature type="compositionally biased region" description="Basic and acidic residues" evidence="3">
    <location>
        <begin position="1512"/>
        <end position="1521"/>
    </location>
</feature>
<dbReference type="InterPro" id="IPR051566">
    <property type="entry name" value="CNKSR"/>
</dbReference>
<reference evidence="7" key="2">
    <citation type="journal article" date="2021" name="World Allergy Organ. J.">
        <title>Chromosome-level assembly of Dermatophagoides farinae genome and transcriptome reveals two novel allergens Der f 37 and Der f 39.</title>
        <authorList>
            <person name="Chen J."/>
            <person name="Cai Z."/>
            <person name="Fan D."/>
            <person name="Hu J."/>
            <person name="Hou Y."/>
            <person name="He Y."/>
            <person name="Zhang Z."/>
            <person name="Zhao Z."/>
            <person name="Gao P."/>
            <person name="Hu W."/>
            <person name="Sun J."/>
            <person name="Li J."/>
            <person name="Ji K."/>
        </authorList>
    </citation>
    <scope>NUCLEOTIDE SEQUENCE</scope>
    <source>
        <strain evidence="7">JKM2019</strain>
    </source>
</reference>
<dbReference type="CDD" id="cd06748">
    <property type="entry name" value="PDZ_CNK1_2_3-like"/>
    <property type="match status" value="1"/>
</dbReference>